<keyword evidence="2" id="KW-1185">Reference proteome</keyword>
<geneLocation type="plasmid" evidence="1">
    <name>unnamed</name>
</geneLocation>
<dbReference type="AlphaFoldDB" id="A0A4V1A0G7"/>
<dbReference type="OrthoDB" id="4234706at2"/>
<evidence type="ECO:0000313" key="1">
    <source>
        <dbReference type="EMBL" id="QBJ94526.1"/>
    </source>
</evidence>
<protein>
    <submittedName>
        <fullName evidence="1">Conjugal transfer protein TraB</fullName>
    </submittedName>
</protein>
<organism evidence="1 2">
    <name type="scientific">Streptomyces seoulensis</name>
    <dbReference type="NCBI Taxonomy" id="73044"/>
    <lineage>
        <taxon>Bacteria</taxon>
        <taxon>Bacillati</taxon>
        <taxon>Actinomycetota</taxon>
        <taxon>Actinomycetes</taxon>
        <taxon>Kitasatosporales</taxon>
        <taxon>Streptomycetaceae</taxon>
        <taxon>Streptomyces</taxon>
    </lineage>
</organism>
<dbReference type="Proteomes" id="UP000292547">
    <property type="component" value="Plasmid unnamed"/>
</dbReference>
<dbReference type="STRING" id="73044.GCA_000725795_04821"/>
<keyword evidence="1" id="KW-0614">Plasmid</keyword>
<gene>
    <name evidence="1" type="ORF">D0Z67_29145</name>
</gene>
<name>A0A4V1A0G7_STRSO</name>
<dbReference type="EMBL" id="CP032230">
    <property type="protein sequence ID" value="QBJ94526.1"/>
    <property type="molecule type" value="Genomic_DNA"/>
</dbReference>
<evidence type="ECO:0000313" key="2">
    <source>
        <dbReference type="Proteomes" id="UP000292547"/>
    </source>
</evidence>
<accession>A0A4V1A0G7</accession>
<dbReference type="KEGG" id="sseo:D0Z67_29145"/>
<sequence length="121" mass="13286">MLNFVTLTARFMALATAAMWLKENLHLLKDRMHRDAEQARRISEMCGQAGVDPYFQGLAIEASQALDRVAEASGELAGAADGMEANARAVGDAHETEYRGIYEVRQASPYAQPKPGFNTVR</sequence>
<reference evidence="1 2" key="1">
    <citation type="submission" date="2018-08" db="EMBL/GenBank/DDBJ databases">
        <title>The complete genome sequence of Streptomyces seoulensis, a pioneer strain for nickel superoxide dismutase discovery.</title>
        <authorList>
            <person name="Shin J."/>
            <person name="Lee J.-S."/>
            <person name="Lee E.-J."/>
            <person name="Youn H.-D."/>
        </authorList>
    </citation>
    <scope>NUCLEOTIDE SEQUENCE [LARGE SCALE GENOMIC DNA]</scope>
    <source>
        <strain evidence="1 2">KCTC 9819</strain>
        <plasmid evidence="1 2">unnamed</plasmid>
    </source>
</reference>
<proteinExistence type="predicted"/>